<gene>
    <name evidence="1" type="primary">nikR</name>
    <name evidence="1" type="ORF">AVE30378_04330</name>
</gene>
<reference evidence="1 2" key="1">
    <citation type="submission" date="2018-07" db="EMBL/GenBank/DDBJ databases">
        <authorList>
            <person name="Peeters C."/>
        </authorList>
    </citation>
    <scope>NUCLEOTIDE SEQUENCE [LARGE SCALE GENOMIC DNA]</scope>
    <source>
        <strain evidence="1 2">LMG 30378</strain>
    </source>
</reference>
<protein>
    <submittedName>
        <fullName evidence="1">Nickel-responsive regulator</fullName>
    </submittedName>
</protein>
<evidence type="ECO:0000313" key="2">
    <source>
        <dbReference type="Proteomes" id="UP000289465"/>
    </source>
</evidence>
<evidence type="ECO:0000313" key="1">
    <source>
        <dbReference type="EMBL" id="SSW70917.1"/>
    </source>
</evidence>
<dbReference type="AlphaFoldDB" id="A0A446CST5"/>
<proteinExistence type="predicted"/>
<name>A0A446CST5_9BURK</name>
<organism evidence="1 2">
    <name type="scientific">Achromobacter veterisilvae</name>
    <dbReference type="NCBI Taxonomy" id="2069367"/>
    <lineage>
        <taxon>Bacteria</taxon>
        <taxon>Pseudomonadati</taxon>
        <taxon>Pseudomonadota</taxon>
        <taxon>Betaproteobacteria</taxon>
        <taxon>Burkholderiales</taxon>
        <taxon>Alcaligenaceae</taxon>
        <taxon>Achromobacter</taxon>
    </lineage>
</organism>
<dbReference type="EMBL" id="UFQC01000026">
    <property type="protein sequence ID" value="SSW70917.1"/>
    <property type="molecule type" value="Genomic_DNA"/>
</dbReference>
<sequence>MRAYANRSESERDLMRQEMNRQQVQPLLLDTCVVVLSCMYVPQERRLAVHLIE</sequence>
<accession>A0A446CST5</accession>
<dbReference type="Proteomes" id="UP000289465">
    <property type="component" value="Unassembled WGS sequence"/>
</dbReference>